<feature type="compositionally biased region" description="Basic and acidic residues" evidence="4">
    <location>
        <begin position="215"/>
        <end position="231"/>
    </location>
</feature>
<feature type="domain" description="TRASH" evidence="5">
    <location>
        <begin position="848"/>
        <end position="883"/>
    </location>
</feature>
<dbReference type="VEuPathDB" id="VectorBase:ADIR015977"/>
<feature type="compositionally biased region" description="Low complexity" evidence="4">
    <location>
        <begin position="1224"/>
        <end position="1234"/>
    </location>
</feature>
<feature type="compositionally biased region" description="Low complexity" evidence="4">
    <location>
        <begin position="317"/>
        <end position="333"/>
    </location>
</feature>
<keyword evidence="7" id="KW-1185">Reference proteome</keyword>
<feature type="compositionally biased region" description="Basic and acidic residues" evidence="4">
    <location>
        <begin position="178"/>
        <end position="188"/>
    </location>
</feature>
<dbReference type="Pfam" id="PF12012">
    <property type="entry name" value="DUF3504"/>
    <property type="match status" value="1"/>
</dbReference>
<keyword evidence="3" id="KW-0832">Ubl conjugation</keyword>
<evidence type="ECO:0000313" key="6">
    <source>
        <dbReference type="EnsemblMetazoa" id="ADIR015977-PA"/>
    </source>
</evidence>
<feature type="region of interest" description="Disordered" evidence="4">
    <location>
        <begin position="97"/>
        <end position="472"/>
    </location>
</feature>
<evidence type="ECO:0000256" key="2">
    <source>
        <dbReference type="ARBA" id="ARBA00022553"/>
    </source>
</evidence>
<reference evidence="7" key="1">
    <citation type="submission" date="2013-03" db="EMBL/GenBank/DDBJ databases">
        <title>The Genome Sequence of Anopheles dirus WRAIR2.</title>
        <authorList>
            <consortium name="The Broad Institute Genomics Platform"/>
            <person name="Neafsey D.E."/>
            <person name="Walton C."/>
            <person name="Walker B."/>
            <person name="Young S.K."/>
            <person name="Zeng Q."/>
            <person name="Gargeya S."/>
            <person name="Fitzgerald M."/>
            <person name="Haas B."/>
            <person name="Abouelleil A."/>
            <person name="Allen A.W."/>
            <person name="Alvarado L."/>
            <person name="Arachchi H.M."/>
            <person name="Berlin A.M."/>
            <person name="Chapman S.B."/>
            <person name="Gainer-Dewar J."/>
            <person name="Goldberg J."/>
            <person name="Griggs A."/>
            <person name="Gujja S."/>
            <person name="Hansen M."/>
            <person name="Howarth C."/>
            <person name="Imamovic A."/>
            <person name="Ireland A."/>
            <person name="Larimer J."/>
            <person name="McCowan C."/>
            <person name="Murphy C."/>
            <person name="Pearson M."/>
            <person name="Poon T.W."/>
            <person name="Priest M."/>
            <person name="Roberts A."/>
            <person name="Saif S."/>
            <person name="Shea T."/>
            <person name="Sisk P."/>
            <person name="Sykes S."/>
            <person name="Wortman J."/>
            <person name="Nusbaum C."/>
            <person name="Birren B."/>
        </authorList>
    </citation>
    <scope>NUCLEOTIDE SEQUENCE [LARGE SCALE GENOMIC DNA]</scope>
    <source>
        <strain evidence="7">WRAIR2</strain>
    </source>
</reference>
<feature type="region of interest" description="Disordered" evidence="4">
    <location>
        <begin position="1"/>
        <end position="70"/>
    </location>
</feature>
<proteinExistence type="predicted"/>
<feature type="compositionally biased region" description="Low complexity" evidence="4">
    <location>
        <begin position="1491"/>
        <end position="1505"/>
    </location>
</feature>
<name>A0A1Y9H2V1_9DIPT</name>
<feature type="compositionally biased region" description="Acidic residues" evidence="4">
    <location>
        <begin position="189"/>
        <end position="199"/>
    </location>
</feature>
<feature type="compositionally biased region" description="Polar residues" evidence="4">
    <location>
        <begin position="1506"/>
        <end position="1515"/>
    </location>
</feature>
<dbReference type="InterPro" id="IPR057926">
    <property type="entry name" value="QRICH1_dom"/>
</dbReference>
<feature type="compositionally biased region" description="Basic and acidic residues" evidence="4">
    <location>
        <begin position="367"/>
        <end position="382"/>
    </location>
</feature>
<evidence type="ECO:0000256" key="3">
    <source>
        <dbReference type="ARBA" id="ARBA00022843"/>
    </source>
</evidence>
<feature type="compositionally biased region" description="Acidic residues" evidence="4">
    <location>
        <begin position="342"/>
        <end position="355"/>
    </location>
</feature>
<feature type="compositionally biased region" description="Acidic residues" evidence="4">
    <location>
        <begin position="418"/>
        <end position="429"/>
    </location>
</feature>
<dbReference type="EnsemblMetazoa" id="ADIR015977-RA">
    <property type="protein sequence ID" value="ADIR015977-PA"/>
    <property type="gene ID" value="ADIR015977"/>
</dbReference>
<feature type="compositionally biased region" description="Polar residues" evidence="4">
    <location>
        <begin position="1214"/>
        <end position="1223"/>
    </location>
</feature>
<dbReference type="PANTHER" id="PTHR45736:SF1">
    <property type="entry name" value="WITHOUT CHILDREN, ISOFORM B"/>
    <property type="match status" value="1"/>
</dbReference>
<feature type="domain" description="TRASH" evidence="5">
    <location>
        <begin position="713"/>
        <end position="748"/>
    </location>
</feature>
<evidence type="ECO:0000259" key="5">
    <source>
        <dbReference type="SMART" id="SM00746"/>
    </source>
</evidence>
<dbReference type="Proteomes" id="UP000075884">
    <property type="component" value="Unassembled WGS sequence"/>
</dbReference>
<evidence type="ECO:0000256" key="1">
    <source>
        <dbReference type="ARBA" id="ARBA00022499"/>
    </source>
</evidence>
<evidence type="ECO:0000256" key="4">
    <source>
        <dbReference type="SAM" id="MobiDB-lite"/>
    </source>
</evidence>
<dbReference type="SMART" id="SM00746">
    <property type="entry name" value="TRASH"/>
    <property type="match status" value="4"/>
</dbReference>
<dbReference type="InterPro" id="IPR051284">
    <property type="entry name" value="ZnF_MYMT-QRICH1"/>
</dbReference>
<feature type="region of interest" description="Disordered" evidence="4">
    <location>
        <begin position="1071"/>
        <end position="1116"/>
    </location>
</feature>
<reference evidence="6" key="2">
    <citation type="submission" date="2020-05" db="UniProtKB">
        <authorList>
            <consortium name="EnsemblMetazoa"/>
        </authorList>
    </citation>
    <scope>IDENTIFICATION</scope>
    <source>
        <strain evidence="6">WRAIR2</strain>
    </source>
</reference>
<keyword evidence="2" id="KW-0597">Phosphoprotein</keyword>
<accession>A0A1Y9H2V1</accession>
<organism evidence="6 7">
    <name type="scientific">Anopheles dirus</name>
    <dbReference type="NCBI Taxonomy" id="7168"/>
    <lineage>
        <taxon>Eukaryota</taxon>
        <taxon>Metazoa</taxon>
        <taxon>Ecdysozoa</taxon>
        <taxon>Arthropoda</taxon>
        <taxon>Hexapoda</taxon>
        <taxon>Insecta</taxon>
        <taxon>Pterygota</taxon>
        <taxon>Neoptera</taxon>
        <taxon>Endopterygota</taxon>
        <taxon>Diptera</taxon>
        <taxon>Nematocera</taxon>
        <taxon>Culicoidea</taxon>
        <taxon>Culicidae</taxon>
        <taxon>Anophelinae</taxon>
        <taxon>Anopheles</taxon>
    </lineage>
</organism>
<sequence length="1836" mass="204173">MEDEHRGENVPPQDAGTESTNDDTKPSENVTEDTTAEVKDEEKEVELEDAKQEVPTGEGDQSMEQLEEETLIEECIMETSTVEGGELAEADVIEEECVDTVEKMEEPADDEEVQKSPEEEATLQQTASAPADKDEGDSEKYDSAVEEMETDHVQQLEQQNHAPEATAGEATDLGADQVELKEPEKNEEQEPIEEQEDVNDAASHLQDIEITNVDESGRIRGDEAAETDRSLDQSGAEDPFDQLRHAASDAQVSQSDKENKEETTDAEVEDDAVVNDDVKVESKNEQQEQADDGNEEQLNKDEDSCAPSVQETEPTSEAAAAAAEANEVELANEPSTNAAEQALEDEANAVEDEERGGENENICLLPDDERAISDEDKQRAIEQEESAENETEQQRKETAGGSVEPATDEATARRDSREEEEEEEEEDESPGGFTTATGVTGADEPQAATAQPAEEMEVDATNTPSEDLPSRDNQIRELATLADSETCLQCKKESTPCLYTLQRQSTDEEAAPLFICSFDCVQSIRTESPGKYELIQRQITIVPILDCQEMCIRCGEQRMCKYRYRPEEGTYNYLCDLRCVEHLTAINGEKYTLTRKRYTIEERAMPQEEEKRCVQCGDTKPCQYGFKQDDDEHSVCGDCVNLLMTEHPDLFRLVRRRSVRVRNLAKDSPAVAGGDSTGGPTSARDEVVKFTARTEEEAETARIEREASFLRTCHECTKPLQILSNRWLQWETMEFCDEKCLGAYQTANGSHCIQCRKVVSVNSMGKFCVRFGFSICQFCSASCLESYKKVLKACSYCQQSITKHNKGFEFRVARTGELGVLKDFCSTLCHKMYQACLNPTLKHKRRVCAVCNHEKMTKVTVHLEGREHFFCSTPCFSAFKFVNNVNPDECAMCNDFFERKSSAAYTIYQQGESATPEPLAFCTKMCLNLYISTSRQIVPCNWCKVKKYTFDMILRPATMTRHCSLHCLTLSEVSSSVKLSPCDHCRLVRTAQYELNMSDSSLRIFCTYQCLMKFQSQFNKSQPTDPSVPVPMGIPKRIPRATTTATITHTTTTGQAAGKVAQTNARAVADASTVPLPGASTVQPLATPRPRGRPPKSASTAGAAGSNSSKTIGGTPTNLPVITSVHSLASAVGSRGTRVKASQISLNQKNWPELRVALEPLQNIPPSGRVALSSILPNINTRTEISVVAPNAGLATVSGASGSGVTGRIGAKNAVTSSAQTSTSIPSPVSDRSPSPVPAPPSPVTVTKVETHTQIVTIPPLPTQVANVSTMCKPMQQTKSISCRPIQCNVGCQTEEWLQRKIVIPIPVPIYVPVPMFMYSMPTPVPVPIPLPIPVPVFVPTTRNSANGIMKEIKKIQDKMPTDPYEAELLMMAEMVAGDKKKGESDSDSDDGGVAEDHYGAGETVVTMEHNASFSEDLVQMALKMASNDFSESQVDLESAMQANTITQQQQQHHGYGDLQQHHHQQQQLLLLDQQRQGTPALVQRGRKRGGASNAARGGAGVNNNTQQLSLTPSSKRIKREQLNEPSPEPVSRVVEPVEKPDANMCLKYTFGVNAWKQWVVTKNAELEKSSVRRKPFKSDILQLTSTELNYSLCLFVNEVRKPNGTEYAPDTIYYLVLGIQQYLFENNRVENIFTDSYYEQFTDCLDEVAKKFSMLYNDSQFIVTRVEEEHLWECKQLGAHSPHVLLSTLMFFNTKHFNLVSVEEHMELSFSHIMKHWKRTPQQGAKSTATRNVLLRFYPPQSSLANNTRKKKVYEQQENEEDPLRCPVKLYEFYLSKCPESVKTRNDVFYLQPERSCVPDSPVWYSTQPLSKEALTKMLHRVKMVKEINIALLTS</sequence>
<dbReference type="Pfam" id="PF25561">
    <property type="entry name" value="QRICH1"/>
    <property type="match status" value="1"/>
</dbReference>
<feature type="compositionally biased region" description="Low complexity" evidence="4">
    <location>
        <begin position="431"/>
        <end position="453"/>
    </location>
</feature>
<dbReference type="PANTHER" id="PTHR45736">
    <property type="entry name" value="ZINC FINGER MYM-TYPE PROTEIN"/>
    <property type="match status" value="1"/>
</dbReference>
<dbReference type="InterPro" id="IPR011017">
    <property type="entry name" value="TRASH_dom"/>
</dbReference>
<keyword evidence="1" id="KW-1017">Isopeptide bond</keyword>
<feature type="region of interest" description="Disordered" evidence="4">
    <location>
        <begin position="1481"/>
        <end position="1533"/>
    </location>
</feature>
<feature type="compositionally biased region" description="Acidic residues" evidence="4">
    <location>
        <begin position="264"/>
        <end position="274"/>
    </location>
</feature>
<feature type="compositionally biased region" description="Basic and acidic residues" evidence="4">
    <location>
        <begin position="276"/>
        <end position="286"/>
    </location>
</feature>
<protein>
    <recommendedName>
        <fullName evidence="5">TRASH domain-containing protein</fullName>
    </recommendedName>
</protein>
<feature type="region of interest" description="Disordered" evidence="4">
    <location>
        <begin position="1214"/>
        <end position="1244"/>
    </location>
</feature>
<dbReference type="STRING" id="7168.A0A1Y9H2V1"/>
<feature type="region of interest" description="Disordered" evidence="4">
    <location>
        <begin position="1378"/>
        <end position="1398"/>
    </location>
</feature>
<feature type="region of interest" description="Disordered" evidence="4">
    <location>
        <begin position="1446"/>
        <end position="1467"/>
    </location>
</feature>
<evidence type="ECO:0000313" key="7">
    <source>
        <dbReference type="Proteomes" id="UP000075884"/>
    </source>
</evidence>
<feature type="domain" description="TRASH" evidence="5">
    <location>
        <begin position="752"/>
        <end position="791"/>
    </location>
</feature>
<feature type="compositionally biased region" description="Low complexity" evidence="4">
    <location>
        <begin position="1096"/>
        <end position="1111"/>
    </location>
</feature>
<dbReference type="InterPro" id="IPR021893">
    <property type="entry name" value="ZMYM2-like_C"/>
</dbReference>
<feature type="compositionally biased region" description="Low complexity" evidence="4">
    <location>
        <begin position="1448"/>
        <end position="1459"/>
    </location>
</feature>
<feature type="compositionally biased region" description="Basic and acidic residues" evidence="4">
    <location>
        <begin position="36"/>
        <end position="52"/>
    </location>
</feature>
<feature type="domain" description="TRASH" evidence="5">
    <location>
        <begin position="794"/>
        <end position="837"/>
    </location>
</feature>